<protein>
    <recommendedName>
        <fullName evidence="3">cutinase</fullName>
        <ecNumber evidence="3">3.1.1.74</ecNumber>
    </recommendedName>
</protein>
<keyword evidence="5" id="KW-0964">Secreted</keyword>
<evidence type="ECO:0000256" key="1">
    <source>
        <dbReference type="ARBA" id="ARBA00004613"/>
    </source>
</evidence>
<dbReference type="EC" id="3.1.1.74" evidence="3"/>
<name>A0A9P4U324_9PEZI</name>
<gene>
    <name evidence="13" type="ORF">EJ08DRAFT_693044</name>
</gene>
<dbReference type="GO" id="GO:0016052">
    <property type="term" value="P:carbohydrate catabolic process"/>
    <property type="evidence" value="ECO:0007669"/>
    <property type="project" value="TreeGrafter"/>
</dbReference>
<dbReference type="GO" id="GO:0005576">
    <property type="term" value="C:extracellular region"/>
    <property type="evidence" value="ECO:0007669"/>
    <property type="project" value="UniProtKB-SubCell"/>
</dbReference>
<evidence type="ECO:0000313" key="13">
    <source>
        <dbReference type="EMBL" id="KAF2435156.1"/>
    </source>
</evidence>
<comment type="subcellular location">
    <subcellularLocation>
        <location evidence="1">Secreted</location>
    </subcellularLocation>
</comment>
<dbReference type="InterPro" id="IPR000675">
    <property type="entry name" value="Cutinase/axe"/>
</dbReference>
<comment type="caution">
    <text evidence="13">The sequence shown here is derived from an EMBL/GenBank/DDBJ whole genome shotgun (WGS) entry which is preliminary data.</text>
</comment>
<keyword evidence="4" id="KW-0719">Serine esterase</keyword>
<evidence type="ECO:0000256" key="5">
    <source>
        <dbReference type="ARBA" id="ARBA00022525"/>
    </source>
</evidence>
<keyword evidence="6 12" id="KW-0732">Signal</keyword>
<comment type="catalytic activity">
    <reaction evidence="9">
        <text>cutin + H2O = cutin monomers.</text>
        <dbReference type="EC" id="3.1.1.74"/>
    </reaction>
</comment>
<dbReference type="EMBL" id="MU007014">
    <property type="protein sequence ID" value="KAF2435156.1"/>
    <property type="molecule type" value="Genomic_DNA"/>
</dbReference>
<dbReference type="Pfam" id="PF01083">
    <property type="entry name" value="Cutinase"/>
    <property type="match status" value="1"/>
</dbReference>
<evidence type="ECO:0000256" key="12">
    <source>
        <dbReference type="SAM" id="SignalP"/>
    </source>
</evidence>
<dbReference type="OrthoDB" id="3225429at2759"/>
<accession>A0A9P4U324</accession>
<feature type="compositionally biased region" description="Low complexity" evidence="11">
    <location>
        <begin position="186"/>
        <end position="198"/>
    </location>
</feature>
<dbReference type="InterPro" id="IPR029058">
    <property type="entry name" value="AB_hydrolase_fold"/>
</dbReference>
<feature type="chain" id="PRO_5040372071" description="cutinase" evidence="12">
    <location>
        <begin position="20"/>
        <end position="277"/>
    </location>
</feature>
<dbReference type="PANTHER" id="PTHR48250">
    <property type="entry name" value="CUTINASE 2-RELATED"/>
    <property type="match status" value="1"/>
</dbReference>
<dbReference type="PANTHER" id="PTHR48250:SF3">
    <property type="entry name" value="CUTINASE 1-RELATED"/>
    <property type="match status" value="1"/>
</dbReference>
<evidence type="ECO:0000256" key="8">
    <source>
        <dbReference type="ARBA" id="ARBA00023157"/>
    </source>
</evidence>
<evidence type="ECO:0000256" key="4">
    <source>
        <dbReference type="ARBA" id="ARBA00022487"/>
    </source>
</evidence>
<evidence type="ECO:0000256" key="2">
    <source>
        <dbReference type="ARBA" id="ARBA00007534"/>
    </source>
</evidence>
<dbReference type="SUPFAM" id="SSF53474">
    <property type="entry name" value="alpha/beta-Hydrolases"/>
    <property type="match status" value="1"/>
</dbReference>
<evidence type="ECO:0000256" key="3">
    <source>
        <dbReference type="ARBA" id="ARBA00013095"/>
    </source>
</evidence>
<feature type="signal peptide" evidence="12">
    <location>
        <begin position="1"/>
        <end position="19"/>
    </location>
</feature>
<feature type="region of interest" description="Disordered" evidence="11">
    <location>
        <begin position="178"/>
        <end position="208"/>
    </location>
</feature>
<keyword evidence="7" id="KW-0378">Hydrolase</keyword>
<proteinExistence type="inferred from homology"/>
<dbReference type="Gene3D" id="3.40.50.1820">
    <property type="entry name" value="alpha/beta hydrolase"/>
    <property type="match status" value="1"/>
</dbReference>
<keyword evidence="14" id="KW-1185">Reference proteome</keyword>
<sequence>MLFNLALLATIAPTALVAAAPSAGCASLLLVYARATGEPAATANSWSKGYGAAGYSLLQNITKAGSPAHIEGSDGYPVNYPAGMGTQNQGTADLIRHMTAQMAACPQQKYALGGHSQGGFAVVDAVPKMNAAMLSKVVAITMFGSPACPGAVKGKCISFCNQGDTVCSSRPGGAPPGVSGGGGGAPAAAAEGAAAPKMPKMPKMPKGGAPKDMGGMPGMSSQEHKRSMMAVAALPDCATALTWTTANKGKGGHMTYNSDGLYVREAACYIKAMYSRG</sequence>
<dbReference type="GO" id="GO:0050525">
    <property type="term" value="F:cutinase activity"/>
    <property type="evidence" value="ECO:0007669"/>
    <property type="project" value="UniProtKB-EC"/>
</dbReference>
<dbReference type="InterPro" id="IPR011150">
    <property type="entry name" value="Cutinase_monf"/>
</dbReference>
<evidence type="ECO:0000256" key="6">
    <source>
        <dbReference type="ARBA" id="ARBA00022729"/>
    </source>
</evidence>
<comment type="similarity">
    <text evidence="2">Belongs to the cutinase family.</text>
</comment>
<dbReference type="SMART" id="SM01110">
    <property type="entry name" value="Cutinase"/>
    <property type="match status" value="1"/>
</dbReference>
<feature type="disulfide bond" evidence="10">
    <location>
        <begin position="160"/>
        <end position="167"/>
    </location>
</feature>
<evidence type="ECO:0000313" key="14">
    <source>
        <dbReference type="Proteomes" id="UP000800235"/>
    </source>
</evidence>
<keyword evidence="8 10" id="KW-1015">Disulfide bond</keyword>
<dbReference type="AlphaFoldDB" id="A0A9P4U324"/>
<evidence type="ECO:0000256" key="10">
    <source>
        <dbReference type="PIRSR" id="PIRSR611150-2"/>
    </source>
</evidence>
<evidence type="ECO:0000256" key="7">
    <source>
        <dbReference type="ARBA" id="ARBA00022801"/>
    </source>
</evidence>
<reference evidence="13" key="1">
    <citation type="journal article" date="2020" name="Stud. Mycol.">
        <title>101 Dothideomycetes genomes: a test case for predicting lifestyles and emergence of pathogens.</title>
        <authorList>
            <person name="Haridas S."/>
            <person name="Albert R."/>
            <person name="Binder M."/>
            <person name="Bloem J."/>
            <person name="Labutti K."/>
            <person name="Salamov A."/>
            <person name="Andreopoulos B."/>
            <person name="Baker S."/>
            <person name="Barry K."/>
            <person name="Bills G."/>
            <person name="Bluhm B."/>
            <person name="Cannon C."/>
            <person name="Castanera R."/>
            <person name="Culley D."/>
            <person name="Daum C."/>
            <person name="Ezra D."/>
            <person name="Gonzalez J."/>
            <person name="Henrissat B."/>
            <person name="Kuo A."/>
            <person name="Liang C."/>
            <person name="Lipzen A."/>
            <person name="Lutzoni F."/>
            <person name="Magnuson J."/>
            <person name="Mondo S."/>
            <person name="Nolan M."/>
            <person name="Ohm R."/>
            <person name="Pangilinan J."/>
            <person name="Park H.-J."/>
            <person name="Ramirez L."/>
            <person name="Alfaro M."/>
            <person name="Sun H."/>
            <person name="Tritt A."/>
            <person name="Yoshinaga Y."/>
            <person name="Zwiers L.-H."/>
            <person name="Turgeon B."/>
            <person name="Goodwin S."/>
            <person name="Spatafora J."/>
            <person name="Crous P."/>
            <person name="Grigoriev I."/>
        </authorList>
    </citation>
    <scope>NUCLEOTIDE SEQUENCE</scope>
    <source>
        <strain evidence="13">CBS 130266</strain>
    </source>
</reference>
<evidence type="ECO:0000256" key="9">
    <source>
        <dbReference type="ARBA" id="ARBA00034045"/>
    </source>
</evidence>
<feature type="disulfide bond" evidence="10">
    <location>
        <begin position="25"/>
        <end position="105"/>
    </location>
</feature>
<dbReference type="Proteomes" id="UP000800235">
    <property type="component" value="Unassembled WGS sequence"/>
</dbReference>
<evidence type="ECO:0000256" key="11">
    <source>
        <dbReference type="SAM" id="MobiDB-lite"/>
    </source>
</evidence>
<organism evidence="13 14">
    <name type="scientific">Tothia fuscella</name>
    <dbReference type="NCBI Taxonomy" id="1048955"/>
    <lineage>
        <taxon>Eukaryota</taxon>
        <taxon>Fungi</taxon>
        <taxon>Dikarya</taxon>
        <taxon>Ascomycota</taxon>
        <taxon>Pezizomycotina</taxon>
        <taxon>Dothideomycetes</taxon>
        <taxon>Pleosporomycetidae</taxon>
        <taxon>Venturiales</taxon>
        <taxon>Cylindrosympodiaceae</taxon>
        <taxon>Tothia</taxon>
    </lineage>
</organism>